<dbReference type="Pfam" id="PF06949">
    <property type="entry name" value="DUF1292"/>
    <property type="match status" value="1"/>
</dbReference>
<dbReference type="EMBL" id="JACJVO010000049">
    <property type="protein sequence ID" value="MBB6735434.1"/>
    <property type="molecule type" value="Genomic_DNA"/>
</dbReference>
<dbReference type="Proteomes" id="UP000564644">
    <property type="component" value="Unassembled WGS sequence"/>
</dbReference>
<dbReference type="InterPro" id="IPR009711">
    <property type="entry name" value="UPF0473"/>
</dbReference>
<evidence type="ECO:0000313" key="2">
    <source>
        <dbReference type="Proteomes" id="UP000564644"/>
    </source>
</evidence>
<dbReference type="RefSeq" id="WP_185133089.1">
    <property type="nucleotide sequence ID" value="NZ_JACJVO010000049.1"/>
</dbReference>
<comment type="caution">
    <text evidence="1">The sequence shown here is derived from an EMBL/GenBank/DDBJ whole genome shotgun (WGS) entry which is preliminary data.</text>
</comment>
<gene>
    <name evidence="1" type="ORF">H7C18_31445</name>
</gene>
<reference evidence="1 2" key="1">
    <citation type="submission" date="2020-08" db="EMBL/GenBank/DDBJ databases">
        <title>Cohnella phylogeny.</title>
        <authorList>
            <person name="Dunlap C."/>
        </authorList>
    </citation>
    <scope>NUCLEOTIDE SEQUENCE [LARGE SCALE GENOMIC DNA]</scope>
    <source>
        <strain evidence="1 2">CBP 2801</strain>
    </source>
</reference>
<dbReference type="AlphaFoldDB" id="A0A7X0SUK9"/>
<keyword evidence="2" id="KW-1185">Reference proteome</keyword>
<organism evidence="1 2">
    <name type="scientific">Cohnella zeiphila</name>
    <dbReference type="NCBI Taxonomy" id="2761120"/>
    <lineage>
        <taxon>Bacteria</taxon>
        <taxon>Bacillati</taxon>
        <taxon>Bacillota</taxon>
        <taxon>Bacilli</taxon>
        <taxon>Bacillales</taxon>
        <taxon>Paenibacillaceae</taxon>
        <taxon>Cohnella</taxon>
    </lineage>
</organism>
<protein>
    <submittedName>
        <fullName evidence="1">DUF1292 domain-containing protein</fullName>
    </submittedName>
</protein>
<proteinExistence type="predicted"/>
<evidence type="ECO:0000313" key="1">
    <source>
        <dbReference type="EMBL" id="MBB6735434.1"/>
    </source>
</evidence>
<accession>A0A7X0SUK9</accession>
<sequence length="106" mass="11784">MSGDYNDRTDGDRAGSLRQAFGPFVELEDEDGNSVRCRILAELSVGGHEYAIVQSDAQRKDGDIEVLRISADERGMPQLEAVEDDEEWENAAEAYDDLQFGSDEQP</sequence>
<name>A0A7X0SUK9_9BACL</name>